<keyword evidence="4" id="KW-0862">Zinc</keyword>
<dbReference type="GO" id="GO:0008270">
    <property type="term" value="F:zinc ion binding"/>
    <property type="evidence" value="ECO:0007669"/>
    <property type="project" value="UniProtKB-KW"/>
</dbReference>
<keyword evidence="1" id="KW-0479">Metal-binding</keyword>
<evidence type="ECO:0000313" key="9">
    <source>
        <dbReference type="Proteomes" id="UP000193560"/>
    </source>
</evidence>
<evidence type="ECO:0000256" key="2">
    <source>
        <dbReference type="ARBA" id="ARBA00022737"/>
    </source>
</evidence>
<protein>
    <recommendedName>
        <fullName evidence="7">C2H2-type domain-containing protein</fullName>
    </recommendedName>
</protein>
<feature type="region of interest" description="Disordered" evidence="6">
    <location>
        <begin position="106"/>
        <end position="144"/>
    </location>
</feature>
<dbReference type="EMBL" id="MCGE01000012">
    <property type="protein sequence ID" value="ORZ15754.1"/>
    <property type="molecule type" value="Genomic_DNA"/>
</dbReference>
<dbReference type="Proteomes" id="UP000193560">
    <property type="component" value="Unassembled WGS sequence"/>
</dbReference>
<sequence length="274" mass="31762">MNTKIELFNDHTLKHALSILKLSKLELFLQHKNSFNVTHYNTVPLIKPKVLRWNQYKYEDHDNPQQQRKDSGIELESHLYSHSTSLYGNYAKESEYHSKRPSLNMLLSSKNNSHEDLPSISHSVDSSPSSSPSTIASSSPSSPMITFSDPAPMALTIKSSKKYKGSSWSPSTSPIYFCKKVTESGNICGQTFQRPYDLSRHQTIHLKNRPFVYCQQCGKRFTRVDALRRHERVQGHYQSNKHNRNHHPHHHKEQIHTQHIYHRPHSQSISLYPI</sequence>
<evidence type="ECO:0000256" key="6">
    <source>
        <dbReference type="SAM" id="MobiDB-lite"/>
    </source>
</evidence>
<evidence type="ECO:0000256" key="4">
    <source>
        <dbReference type="ARBA" id="ARBA00022833"/>
    </source>
</evidence>
<dbReference type="STRING" id="90262.A0A1X2IFU1"/>
<dbReference type="AlphaFoldDB" id="A0A1X2IFU1"/>
<dbReference type="PROSITE" id="PS00028">
    <property type="entry name" value="ZINC_FINGER_C2H2_1"/>
    <property type="match status" value="1"/>
</dbReference>
<dbReference type="Gene3D" id="3.30.160.60">
    <property type="entry name" value="Classic Zinc Finger"/>
    <property type="match status" value="2"/>
</dbReference>
<dbReference type="SMART" id="SM00355">
    <property type="entry name" value="ZnF_C2H2"/>
    <property type="match status" value="2"/>
</dbReference>
<gene>
    <name evidence="8" type="ORF">BCR42DRAFT_438008</name>
</gene>
<accession>A0A1X2IFU1</accession>
<feature type="domain" description="C2H2-type" evidence="7">
    <location>
        <begin position="212"/>
        <end position="241"/>
    </location>
</feature>
<dbReference type="FunFam" id="3.30.160.60:FF:000100">
    <property type="entry name" value="Zinc finger 45-like"/>
    <property type="match status" value="1"/>
</dbReference>
<reference evidence="8 9" key="1">
    <citation type="submission" date="2016-07" db="EMBL/GenBank/DDBJ databases">
        <title>Pervasive Adenine N6-methylation of Active Genes in Fungi.</title>
        <authorList>
            <consortium name="DOE Joint Genome Institute"/>
            <person name="Mondo S.J."/>
            <person name="Dannebaum R.O."/>
            <person name="Kuo R.C."/>
            <person name="Labutti K."/>
            <person name="Haridas S."/>
            <person name="Kuo A."/>
            <person name="Salamov A."/>
            <person name="Ahrendt S.R."/>
            <person name="Lipzen A."/>
            <person name="Sullivan W."/>
            <person name="Andreopoulos W.B."/>
            <person name="Clum A."/>
            <person name="Lindquist E."/>
            <person name="Daum C."/>
            <person name="Ramamoorthy G.K."/>
            <person name="Gryganskyi A."/>
            <person name="Culley D."/>
            <person name="Magnuson J.K."/>
            <person name="James T.Y."/>
            <person name="O'Malley M.A."/>
            <person name="Stajich J.E."/>
            <person name="Spatafora J.W."/>
            <person name="Visel A."/>
            <person name="Grigoriev I.V."/>
        </authorList>
    </citation>
    <scope>NUCLEOTIDE SEQUENCE [LARGE SCALE GENOMIC DNA]</scope>
    <source>
        <strain evidence="8 9">NRRL 1336</strain>
    </source>
</reference>
<feature type="domain" description="C2H2-type" evidence="7">
    <location>
        <begin position="176"/>
        <end position="210"/>
    </location>
</feature>
<keyword evidence="9" id="KW-1185">Reference proteome</keyword>
<comment type="caution">
    <text evidence="8">The sequence shown here is derived from an EMBL/GenBank/DDBJ whole genome shotgun (WGS) entry which is preliminary data.</text>
</comment>
<dbReference type="PROSITE" id="PS50157">
    <property type="entry name" value="ZINC_FINGER_C2H2_2"/>
    <property type="match status" value="2"/>
</dbReference>
<evidence type="ECO:0000256" key="5">
    <source>
        <dbReference type="PROSITE-ProRule" id="PRU00042"/>
    </source>
</evidence>
<evidence type="ECO:0000313" key="8">
    <source>
        <dbReference type="EMBL" id="ORZ15754.1"/>
    </source>
</evidence>
<dbReference type="InterPro" id="IPR036236">
    <property type="entry name" value="Znf_C2H2_sf"/>
</dbReference>
<evidence type="ECO:0000259" key="7">
    <source>
        <dbReference type="PROSITE" id="PS50157"/>
    </source>
</evidence>
<feature type="region of interest" description="Disordered" evidence="6">
    <location>
        <begin position="236"/>
        <end position="274"/>
    </location>
</feature>
<keyword evidence="2" id="KW-0677">Repeat</keyword>
<dbReference type="OrthoDB" id="8922241at2759"/>
<name>A0A1X2IFU1_9FUNG</name>
<dbReference type="SUPFAM" id="SSF57667">
    <property type="entry name" value="beta-beta-alpha zinc fingers"/>
    <property type="match status" value="1"/>
</dbReference>
<feature type="compositionally biased region" description="Basic residues" evidence="6">
    <location>
        <begin position="239"/>
        <end position="265"/>
    </location>
</feature>
<evidence type="ECO:0000256" key="3">
    <source>
        <dbReference type="ARBA" id="ARBA00022771"/>
    </source>
</evidence>
<proteinExistence type="predicted"/>
<dbReference type="InterPro" id="IPR013087">
    <property type="entry name" value="Znf_C2H2_type"/>
</dbReference>
<organism evidence="8 9">
    <name type="scientific">Absidia repens</name>
    <dbReference type="NCBI Taxonomy" id="90262"/>
    <lineage>
        <taxon>Eukaryota</taxon>
        <taxon>Fungi</taxon>
        <taxon>Fungi incertae sedis</taxon>
        <taxon>Mucoromycota</taxon>
        <taxon>Mucoromycotina</taxon>
        <taxon>Mucoromycetes</taxon>
        <taxon>Mucorales</taxon>
        <taxon>Cunninghamellaceae</taxon>
        <taxon>Absidia</taxon>
    </lineage>
</organism>
<feature type="compositionally biased region" description="Low complexity" evidence="6">
    <location>
        <begin position="118"/>
        <end position="143"/>
    </location>
</feature>
<dbReference type="Pfam" id="PF00096">
    <property type="entry name" value="zf-C2H2"/>
    <property type="match status" value="2"/>
</dbReference>
<keyword evidence="3 5" id="KW-0863">Zinc-finger</keyword>
<evidence type="ECO:0000256" key="1">
    <source>
        <dbReference type="ARBA" id="ARBA00022723"/>
    </source>
</evidence>